<dbReference type="EMBL" id="JBHULB010000001">
    <property type="protein sequence ID" value="MFD2585301.1"/>
    <property type="molecule type" value="Genomic_DNA"/>
</dbReference>
<organism evidence="3 4">
    <name type="scientific">Croceitalea marina</name>
    <dbReference type="NCBI Taxonomy" id="1775166"/>
    <lineage>
        <taxon>Bacteria</taxon>
        <taxon>Pseudomonadati</taxon>
        <taxon>Bacteroidota</taxon>
        <taxon>Flavobacteriia</taxon>
        <taxon>Flavobacteriales</taxon>
        <taxon>Flavobacteriaceae</taxon>
        <taxon>Croceitalea</taxon>
    </lineage>
</organism>
<feature type="signal peptide" evidence="1">
    <location>
        <begin position="1"/>
        <end position="19"/>
    </location>
</feature>
<evidence type="ECO:0000313" key="3">
    <source>
        <dbReference type="EMBL" id="MFD2585301.1"/>
    </source>
</evidence>
<proteinExistence type="predicted"/>
<dbReference type="Pfam" id="PF19313">
    <property type="entry name" value="DUF5916"/>
    <property type="match status" value="1"/>
</dbReference>
<feature type="domain" description="DUF5916" evidence="2">
    <location>
        <begin position="236"/>
        <end position="696"/>
    </location>
</feature>
<dbReference type="Gene3D" id="2.60.40.1190">
    <property type="match status" value="1"/>
</dbReference>
<keyword evidence="1" id="KW-0732">Signal</keyword>
<accession>A0ABW5MSL0</accession>
<feature type="chain" id="PRO_5046401408" evidence="1">
    <location>
        <begin position="20"/>
        <end position="732"/>
    </location>
</feature>
<sequence length="732" mass="84156">MARYYAAILLLIFFFKLNAQDQSKSFTVKLISENIKIDGILDEPIWDSAESAKDFHQYFPSDSVMAEQQTTIKMLYDNTTLYIAIKGNAAGKDFLTNSLQRDFRGGGIDQISLVFDTFNDGTNAFLFGMNPYGVRREALISGGGTDRGGFTTSWDVKWRGESKIYDNYFTAEMAIPLTSFKFKEGETKWRFNSYRLDMQTNERTTWIKIPQNQFIFGLAFMGDMIFEKPLGKSRTPLALIPYVNTISSKDFENNKSLTNLKVGGDAKIAVGNSLNLDLTINPDFSTVEVDNFITNLTRFEVALPERRQFFVDNNDLFGNFGGGRDANPFFSRRIGIARDTADNTIENRIIGGLRLSGKINNNLRLGFLNIQTEKDEENEIPSNNNMMFALQQKLFARSNVGFFFINRQAINAASFLPEDEEYNRVIGIDYNLASEDNSWVGKAYVHKSFQPNDNEGNYSLGINLGKNTRYFSAFVDAVSIDEEFNSDLGFIRRKDIFKLTNNLEGRFWPAKGKVNRYQAQLFNTLTWRPGLDFRNTDYNVSLETSAEFRTLERLQARFSKRFVYLASEFEPTGKENAVSLPADTGYHFSNVELEFQSDNRKNFSFSVQPSYGGFFNGNRYSMETRFTWRFIPKVNIGFNAQYDHIELPSPFSRADIWLISPRANITFNKSLFWSTLVQYSNQRDNLGINSRLQWRFAPLSDLFLVYNDNYFVNTFAPRVRSINLKLTYWLNI</sequence>
<dbReference type="InterPro" id="IPR045670">
    <property type="entry name" value="DUF5916"/>
</dbReference>
<dbReference type="CDD" id="cd09618">
    <property type="entry name" value="CBM9_like_2"/>
    <property type="match status" value="1"/>
</dbReference>
<keyword evidence="4" id="KW-1185">Reference proteome</keyword>
<dbReference type="SUPFAM" id="SSF49344">
    <property type="entry name" value="CBD9-like"/>
    <property type="match status" value="1"/>
</dbReference>
<evidence type="ECO:0000313" key="4">
    <source>
        <dbReference type="Proteomes" id="UP001597526"/>
    </source>
</evidence>
<gene>
    <name evidence="3" type="ORF">ACFSQJ_00055</name>
</gene>
<evidence type="ECO:0000256" key="1">
    <source>
        <dbReference type="SAM" id="SignalP"/>
    </source>
</evidence>
<evidence type="ECO:0000259" key="2">
    <source>
        <dbReference type="Pfam" id="PF19313"/>
    </source>
</evidence>
<name>A0ABW5MSL0_9FLAO</name>
<comment type="caution">
    <text evidence="3">The sequence shown here is derived from an EMBL/GenBank/DDBJ whole genome shotgun (WGS) entry which is preliminary data.</text>
</comment>
<protein>
    <submittedName>
        <fullName evidence="3">DUF5916 domain-containing protein</fullName>
    </submittedName>
</protein>
<dbReference type="Proteomes" id="UP001597526">
    <property type="component" value="Unassembled WGS sequence"/>
</dbReference>
<reference evidence="4" key="1">
    <citation type="journal article" date="2019" name="Int. J. Syst. Evol. Microbiol.">
        <title>The Global Catalogue of Microorganisms (GCM) 10K type strain sequencing project: providing services to taxonomists for standard genome sequencing and annotation.</title>
        <authorList>
            <consortium name="The Broad Institute Genomics Platform"/>
            <consortium name="The Broad Institute Genome Sequencing Center for Infectious Disease"/>
            <person name="Wu L."/>
            <person name="Ma J."/>
        </authorList>
    </citation>
    <scope>NUCLEOTIDE SEQUENCE [LARGE SCALE GENOMIC DNA]</scope>
    <source>
        <strain evidence="4">KCTC 52368</strain>
    </source>
</reference>
<dbReference type="RefSeq" id="WP_377764705.1">
    <property type="nucleotide sequence ID" value="NZ_JBHULB010000001.1"/>
</dbReference>